<dbReference type="InterPro" id="IPR036291">
    <property type="entry name" value="NAD(P)-bd_dom_sf"/>
</dbReference>
<comment type="pathway">
    <text evidence="4">Amino-acid biosynthesis; L-threonine biosynthesis; L-threonine from L-aspartate: step 1/5.</text>
</comment>
<dbReference type="SUPFAM" id="SSF55347">
    <property type="entry name" value="Glyceraldehyde-3-phosphate dehydrogenase-like, C-terminal domain"/>
    <property type="match status" value="1"/>
</dbReference>
<dbReference type="Pfam" id="PF03447">
    <property type="entry name" value="NAD_binding_3"/>
    <property type="match status" value="1"/>
</dbReference>
<dbReference type="EC" id="1.1.1.3" evidence="6"/>
<dbReference type="GO" id="GO:0004412">
    <property type="term" value="F:homoserine dehydrogenase activity"/>
    <property type="evidence" value="ECO:0007669"/>
    <property type="project" value="UniProtKB-EC"/>
</dbReference>
<sequence length="573" mass="58764">MQSIEADVCVLKFGSSVLESEADYRCLADEAYRHIRAGEKVVLVLSAIAGETDALFAQAERVGGDAAAPALVARLARIGELRSAALMALALGRIGVRAAALDPHEMALVAEGAPLDSNLVALDAAAVAAKLADHEAIVVPGFIAGHAEHGVVTLGRGGTDLSAVFFAAALGAKRVRLLKDVDGVYAEDPAVNPRAERYGAIDYDTAAEASAGLIQPKAIAAAKAAGIAIEIAALGEHEATVIAAGPAIRRLPLLTAPLRVALLGHGAVGAGVAECIDRHSDRFALGKVLVRHLDGRDPARFTDDLDEALAGDPDVVIELIGGSDAADILSRALRRGAHVVTANKAVVAAHYDAFHAAATAGGSQLVFSGAVGGGAPVLEAAARLHAGPGLVAVEGVMNGTANHLFGRLAAGWPLDRALIEARALGFAEADPSADVDGYDAAAKLAILARACFGAALAPERIPRQSLRATTPETAQAALARGEVLKQVGRCRVLPNGTLAAGVTIESLPLAHPLAGANGAENRFRLTDRAGRVHTIFGQGAGRWPTAAAVFADLMDVRRRHIEALGEEPIRLSA</sequence>
<evidence type="ECO:0000256" key="1">
    <source>
        <dbReference type="ARBA" id="ARBA00004986"/>
    </source>
</evidence>
<evidence type="ECO:0000256" key="9">
    <source>
        <dbReference type="ARBA" id="ARBA00022697"/>
    </source>
</evidence>
<evidence type="ECO:0000256" key="10">
    <source>
        <dbReference type="ARBA" id="ARBA00023002"/>
    </source>
</evidence>
<dbReference type="PANTHER" id="PTHR43331">
    <property type="entry name" value="HOMOSERINE DEHYDROGENASE"/>
    <property type="match status" value="1"/>
</dbReference>
<evidence type="ECO:0000256" key="6">
    <source>
        <dbReference type="ARBA" id="ARBA00013213"/>
    </source>
</evidence>
<dbReference type="Gene3D" id="3.40.1160.10">
    <property type="entry name" value="Acetylglutamate kinase-like"/>
    <property type="match status" value="1"/>
</dbReference>
<dbReference type="PROSITE" id="PS01042">
    <property type="entry name" value="HOMOSER_DHGENASE"/>
    <property type="match status" value="1"/>
</dbReference>
<keyword evidence="16" id="KW-1185">Reference proteome</keyword>
<dbReference type="UniPathway" id="UPA00050">
    <property type="reaction ID" value="UER00063"/>
</dbReference>
<accession>A0A1X7FZR3</accession>
<organism evidence="15 16">
    <name type="scientific">Allosphingosinicella indica</name>
    <dbReference type="NCBI Taxonomy" id="941907"/>
    <lineage>
        <taxon>Bacteria</taxon>
        <taxon>Pseudomonadati</taxon>
        <taxon>Pseudomonadota</taxon>
        <taxon>Alphaproteobacteria</taxon>
        <taxon>Sphingomonadales</taxon>
        <taxon>Sphingomonadaceae</taxon>
        <taxon>Allosphingosinicella</taxon>
    </lineage>
</organism>
<keyword evidence="8" id="KW-0028">Amino-acid biosynthesis</keyword>
<keyword evidence="10" id="KW-0560">Oxidoreductase</keyword>
<dbReference type="InterPro" id="IPR036393">
    <property type="entry name" value="AceGlu_kinase-like_sf"/>
</dbReference>
<evidence type="ECO:0000313" key="16">
    <source>
        <dbReference type="Proteomes" id="UP000192934"/>
    </source>
</evidence>
<gene>
    <name evidence="15" type="ORF">SAMN06295910_0587</name>
</gene>
<feature type="domain" description="Aspartate/homoserine dehydrogenase NAD-binding" evidence="14">
    <location>
        <begin position="264"/>
        <end position="367"/>
    </location>
</feature>
<dbReference type="GO" id="GO:0050661">
    <property type="term" value="F:NADP binding"/>
    <property type="evidence" value="ECO:0007669"/>
    <property type="project" value="InterPro"/>
</dbReference>
<evidence type="ECO:0000256" key="7">
    <source>
        <dbReference type="ARBA" id="ARBA00013376"/>
    </source>
</evidence>
<feature type="domain" description="Aspartate/glutamate/uridylate kinase" evidence="12">
    <location>
        <begin position="8"/>
        <end position="231"/>
    </location>
</feature>
<dbReference type="UniPathway" id="UPA00051">
    <property type="reaction ID" value="UER00465"/>
</dbReference>
<evidence type="ECO:0000313" key="15">
    <source>
        <dbReference type="EMBL" id="SMF61595.1"/>
    </source>
</evidence>
<dbReference type="NCBIfam" id="NF004976">
    <property type="entry name" value="PRK06349.1"/>
    <property type="match status" value="1"/>
</dbReference>
<comment type="pathway">
    <text evidence="2">Amino-acid biosynthesis; L-threonine biosynthesis; L-threonine from L-aspartate: step 3/5.</text>
</comment>
<keyword evidence="11" id="KW-0486">Methionine biosynthesis</keyword>
<proteinExistence type="inferred from homology"/>
<dbReference type="GO" id="GO:0009086">
    <property type="term" value="P:methionine biosynthetic process"/>
    <property type="evidence" value="ECO:0007669"/>
    <property type="project" value="UniProtKB-KW"/>
</dbReference>
<evidence type="ECO:0000259" key="14">
    <source>
        <dbReference type="Pfam" id="PF03447"/>
    </source>
</evidence>
<dbReference type="Pfam" id="PF00696">
    <property type="entry name" value="AA_kinase"/>
    <property type="match status" value="1"/>
</dbReference>
<evidence type="ECO:0000259" key="13">
    <source>
        <dbReference type="Pfam" id="PF00742"/>
    </source>
</evidence>
<comment type="similarity">
    <text evidence="5">Belongs to the homoserine dehydrogenase family.</text>
</comment>
<dbReference type="SUPFAM" id="SSF51735">
    <property type="entry name" value="NAD(P)-binding Rossmann-fold domains"/>
    <property type="match status" value="1"/>
</dbReference>
<evidence type="ECO:0000256" key="5">
    <source>
        <dbReference type="ARBA" id="ARBA00006753"/>
    </source>
</evidence>
<feature type="domain" description="Homoserine dehydrogenase catalytic" evidence="13">
    <location>
        <begin position="376"/>
        <end position="554"/>
    </location>
</feature>
<dbReference type="GO" id="GO:0009088">
    <property type="term" value="P:threonine biosynthetic process"/>
    <property type="evidence" value="ECO:0007669"/>
    <property type="project" value="UniProtKB-UniPathway"/>
</dbReference>
<dbReference type="Pfam" id="PF00742">
    <property type="entry name" value="Homoserine_dh"/>
    <property type="match status" value="1"/>
</dbReference>
<evidence type="ECO:0000256" key="2">
    <source>
        <dbReference type="ARBA" id="ARBA00005056"/>
    </source>
</evidence>
<dbReference type="RefSeq" id="WP_085217441.1">
    <property type="nucleotide sequence ID" value="NZ_LT840185.1"/>
</dbReference>
<dbReference type="OrthoDB" id="9808167at2"/>
<evidence type="ECO:0000256" key="3">
    <source>
        <dbReference type="ARBA" id="ARBA00005062"/>
    </source>
</evidence>
<dbReference type="SUPFAM" id="SSF53633">
    <property type="entry name" value="Carbamate kinase-like"/>
    <property type="match status" value="1"/>
</dbReference>
<dbReference type="InterPro" id="IPR001048">
    <property type="entry name" value="Asp/Glu/Uridylate_kinase"/>
</dbReference>
<dbReference type="PANTHER" id="PTHR43331:SF1">
    <property type="entry name" value="HOMOSERINE DEHYDROGENASE"/>
    <property type="match status" value="1"/>
</dbReference>
<name>A0A1X7FZR3_9SPHN</name>
<dbReference type="InterPro" id="IPR005106">
    <property type="entry name" value="Asp/hSer_DH_NAD-bd"/>
</dbReference>
<evidence type="ECO:0000259" key="12">
    <source>
        <dbReference type="Pfam" id="PF00696"/>
    </source>
</evidence>
<keyword evidence="9" id="KW-0791">Threonine biosynthesis</keyword>
<dbReference type="STRING" id="941907.SAMN06295910_0587"/>
<evidence type="ECO:0000256" key="4">
    <source>
        <dbReference type="ARBA" id="ARBA00005139"/>
    </source>
</evidence>
<dbReference type="Proteomes" id="UP000192934">
    <property type="component" value="Chromosome I"/>
</dbReference>
<comment type="pathway">
    <text evidence="3">Amino-acid biosynthesis; L-methionine biosynthesis via de novo pathway; L-homoserine from L-aspartate: step 3/3.</text>
</comment>
<dbReference type="AlphaFoldDB" id="A0A1X7FZR3"/>
<evidence type="ECO:0000256" key="8">
    <source>
        <dbReference type="ARBA" id="ARBA00022605"/>
    </source>
</evidence>
<evidence type="ECO:0000256" key="11">
    <source>
        <dbReference type="ARBA" id="ARBA00023167"/>
    </source>
</evidence>
<dbReference type="EMBL" id="LT840185">
    <property type="protein sequence ID" value="SMF61595.1"/>
    <property type="molecule type" value="Genomic_DNA"/>
</dbReference>
<dbReference type="Gene3D" id="3.40.50.720">
    <property type="entry name" value="NAD(P)-binding Rossmann-like Domain"/>
    <property type="match status" value="1"/>
</dbReference>
<reference evidence="16" key="1">
    <citation type="submission" date="2017-04" db="EMBL/GenBank/DDBJ databases">
        <authorList>
            <person name="Varghese N."/>
            <person name="Submissions S."/>
        </authorList>
    </citation>
    <scope>NUCLEOTIDE SEQUENCE [LARGE SCALE GENOMIC DNA]</scope>
    <source>
        <strain evidence="16">Dd16</strain>
    </source>
</reference>
<protein>
    <recommendedName>
        <fullName evidence="7">Homoserine dehydrogenase</fullName>
        <ecNumber evidence="6">1.1.1.3</ecNumber>
    </recommendedName>
</protein>
<dbReference type="InterPro" id="IPR001342">
    <property type="entry name" value="HDH_cat"/>
</dbReference>
<comment type="pathway">
    <text evidence="1">Amino-acid biosynthesis; L-methionine biosynthesis via de novo pathway; L-homoserine from L-aspartate: step 1/3.</text>
</comment>
<dbReference type="Gene3D" id="3.30.360.10">
    <property type="entry name" value="Dihydrodipicolinate Reductase, domain 2"/>
    <property type="match status" value="1"/>
</dbReference>
<dbReference type="InterPro" id="IPR019811">
    <property type="entry name" value="HDH_CS"/>
</dbReference>